<evidence type="ECO:0000313" key="2">
    <source>
        <dbReference type="Proteomes" id="UP000608594"/>
    </source>
</evidence>
<dbReference type="Proteomes" id="UP000608594">
    <property type="component" value="Unassembled WGS sequence"/>
</dbReference>
<dbReference type="Pfam" id="PF08310">
    <property type="entry name" value="LGFP"/>
    <property type="match status" value="2"/>
</dbReference>
<protein>
    <recommendedName>
        <fullName evidence="3">LGFP repeat-containing protein</fullName>
    </recommendedName>
</protein>
<reference evidence="1" key="1">
    <citation type="submission" date="2020-08" db="EMBL/GenBank/DDBJ databases">
        <title>Paracoccus amoyensis sp. nov., isolated from the surface seawater at coast of Xiamen, Fujian.</title>
        <authorList>
            <person name="Lyu L."/>
        </authorList>
    </citation>
    <scope>NUCLEOTIDE SEQUENCE</scope>
    <source>
        <strain evidence="1">11-3</strain>
    </source>
</reference>
<dbReference type="AlphaFoldDB" id="A0A926GK56"/>
<sequence>MNGSVAADSGVTLTQRVANTDEGGDWADVTLQANNDALDARDPCAHIDAKAAALGIAFTGNAVSGCENVRGGQRKRFQHCDIYYSASTGAHEVHGDIRRKYDFKGGPNSDLFLPVTDETATPDRIGRYNHFSGNGSIYWHPDTGPMEVRGGIRATWAGQGWERGGLGYPTSDEMMIGQSPAQWFSDFQNGVLFWQDNAGIDPAVATLSRSGVLAAFEAAFRNRITDARVDIQSVSIVGVSSTGGDFMRSRNRTITFRLAGEVSSGHWFIPDPDWWLEMPILIEAIPAPNAATDVRLQVRRNGSARIHASNFAGIGTRETVEGIRNAVESGFSAPISVADIPAAAGLLSAKVLPDAAVRLYFRPDVAGRFAAGIAQGRLDNLQL</sequence>
<organism evidence="1 2">
    <name type="scientific">Paracoccus amoyensis</name>
    <dbReference type="NCBI Taxonomy" id="2760093"/>
    <lineage>
        <taxon>Bacteria</taxon>
        <taxon>Pseudomonadati</taxon>
        <taxon>Pseudomonadota</taxon>
        <taxon>Alphaproteobacteria</taxon>
        <taxon>Rhodobacterales</taxon>
        <taxon>Paracoccaceae</taxon>
        <taxon>Paracoccus</taxon>
    </lineage>
</organism>
<dbReference type="EMBL" id="JACOQL010000001">
    <property type="protein sequence ID" value="MBC9245495.1"/>
    <property type="molecule type" value="Genomic_DNA"/>
</dbReference>
<name>A0A926GK56_9RHOB</name>
<dbReference type="InterPro" id="IPR013207">
    <property type="entry name" value="LGFP"/>
</dbReference>
<accession>A0A926GK56</accession>
<keyword evidence="2" id="KW-1185">Reference proteome</keyword>
<evidence type="ECO:0000313" key="1">
    <source>
        <dbReference type="EMBL" id="MBC9245495.1"/>
    </source>
</evidence>
<evidence type="ECO:0008006" key="3">
    <source>
        <dbReference type="Google" id="ProtNLM"/>
    </source>
</evidence>
<gene>
    <name evidence="1" type="ORF">H4P12_01930</name>
</gene>
<proteinExistence type="predicted"/>
<comment type="caution">
    <text evidence="1">The sequence shown here is derived from an EMBL/GenBank/DDBJ whole genome shotgun (WGS) entry which is preliminary data.</text>
</comment>